<sequence length="142" mass="15370">MDTTGIALRAATLVVCALGMGAARAAPTFPPATLEVEAAVNQKIAIWEQTNHSVLCRDLGTPTFELDSGPSLGEVTPEWITYTVPAGQRCEDMKFSGMIVWYRAGPTPGTDIIVWKVGFPREFGSHTPNTGEHRVTTKVLIR</sequence>
<feature type="signal peptide" evidence="1">
    <location>
        <begin position="1"/>
        <end position="25"/>
    </location>
</feature>
<keyword evidence="3" id="KW-1185">Reference proteome</keyword>
<reference evidence="2 3" key="1">
    <citation type="submission" date="2019-08" db="EMBL/GenBank/DDBJ databases">
        <authorList>
            <person name="Peeters C."/>
        </authorList>
    </citation>
    <scope>NUCLEOTIDE SEQUENCE [LARGE SCALE GENOMIC DNA]</scope>
    <source>
        <strain evidence="2 3">LMG 31108</strain>
    </source>
</reference>
<dbReference type="RefSeq" id="WP_150668543.1">
    <property type="nucleotide sequence ID" value="NZ_CABPSB010000005.1"/>
</dbReference>
<organism evidence="2 3">
    <name type="scientific">Pandoraea anhela</name>
    <dbReference type="NCBI Taxonomy" id="2508295"/>
    <lineage>
        <taxon>Bacteria</taxon>
        <taxon>Pseudomonadati</taxon>
        <taxon>Pseudomonadota</taxon>
        <taxon>Betaproteobacteria</taxon>
        <taxon>Burkholderiales</taxon>
        <taxon>Burkholderiaceae</taxon>
        <taxon>Pandoraea</taxon>
    </lineage>
</organism>
<evidence type="ECO:0008006" key="4">
    <source>
        <dbReference type="Google" id="ProtNLM"/>
    </source>
</evidence>
<dbReference type="Proteomes" id="UP000406256">
    <property type="component" value="Unassembled WGS sequence"/>
</dbReference>
<accession>A0A5E4U5V3</accession>
<dbReference type="OrthoDB" id="8941527at2"/>
<gene>
    <name evidence="2" type="ORF">PAN31108_01818</name>
</gene>
<evidence type="ECO:0000313" key="2">
    <source>
        <dbReference type="EMBL" id="VVD94983.1"/>
    </source>
</evidence>
<evidence type="ECO:0000313" key="3">
    <source>
        <dbReference type="Proteomes" id="UP000406256"/>
    </source>
</evidence>
<evidence type="ECO:0000256" key="1">
    <source>
        <dbReference type="SAM" id="SignalP"/>
    </source>
</evidence>
<protein>
    <recommendedName>
        <fullName evidence="4">Lipoprotein</fullName>
    </recommendedName>
</protein>
<name>A0A5E4U5V3_9BURK</name>
<feature type="chain" id="PRO_5022990929" description="Lipoprotein" evidence="1">
    <location>
        <begin position="26"/>
        <end position="142"/>
    </location>
</feature>
<dbReference type="AlphaFoldDB" id="A0A5E4U5V3"/>
<proteinExistence type="predicted"/>
<keyword evidence="1" id="KW-0732">Signal</keyword>
<dbReference type="EMBL" id="CABPSB010000005">
    <property type="protein sequence ID" value="VVD94983.1"/>
    <property type="molecule type" value="Genomic_DNA"/>
</dbReference>